<keyword evidence="3" id="KW-1185">Reference proteome</keyword>
<evidence type="ECO:0008006" key="4">
    <source>
        <dbReference type="Google" id="ProtNLM"/>
    </source>
</evidence>
<reference evidence="2 3" key="1">
    <citation type="submission" date="2016-01" db="EMBL/GenBank/DDBJ databases">
        <title>The new phylogeny of the genus Mycobacterium.</title>
        <authorList>
            <person name="Tarcisio F."/>
            <person name="Conor M."/>
            <person name="Antonella G."/>
            <person name="Elisabetta G."/>
            <person name="Giulia F.S."/>
            <person name="Sara T."/>
            <person name="Anna F."/>
            <person name="Clotilde B."/>
            <person name="Roberto B."/>
            <person name="Veronica D.S."/>
            <person name="Fabio R."/>
            <person name="Monica P."/>
            <person name="Olivier J."/>
            <person name="Enrico T."/>
            <person name="Nicola S."/>
        </authorList>
    </citation>
    <scope>NUCLEOTIDE SEQUENCE [LARGE SCALE GENOMIC DNA]</scope>
    <source>
        <strain evidence="2 3">DSM 45731</strain>
    </source>
</reference>
<feature type="transmembrane region" description="Helical" evidence="1">
    <location>
        <begin position="38"/>
        <end position="56"/>
    </location>
</feature>
<dbReference type="RefSeq" id="WP_085197935.1">
    <property type="nucleotide sequence ID" value="NZ_JACKVI010000014.1"/>
</dbReference>
<keyword evidence="1" id="KW-0472">Membrane</keyword>
<dbReference type="STRING" id="1260918.AWC06_17195"/>
<proteinExistence type="predicted"/>
<dbReference type="OrthoDB" id="4737297at2"/>
<evidence type="ECO:0000313" key="3">
    <source>
        <dbReference type="Proteomes" id="UP000194000"/>
    </source>
</evidence>
<dbReference type="Proteomes" id="UP000194000">
    <property type="component" value="Unassembled WGS sequence"/>
</dbReference>
<name>A0A1X1USS4_9MYCO</name>
<accession>A0A1X1USS4</accession>
<keyword evidence="1" id="KW-0812">Transmembrane</keyword>
<keyword evidence="1" id="KW-1133">Transmembrane helix</keyword>
<sequence>MSRNRYAATPPLYGMAMVFLAIAIVAVSAYLHAGWWSIPGYLIAAVTAVAGFTLAFRDFS</sequence>
<dbReference type="EMBL" id="LQOW01000024">
    <property type="protein sequence ID" value="ORV59837.1"/>
    <property type="molecule type" value="Genomic_DNA"/>
</dbReference>
<organism evidence="2 3">
    <name type="scientific">Mycobacterium fragae</name>
    <dbReference type="NCBI Taxonomy" id="1260918"/>
    <lineage>
        <taxon>Bacteria</taxon>
        <taxon>Bacillati</taxon>
        <taxon>Actinomycetota</taxon>
        <taxon>Actinomycetes</taxon>
        <taxon>Mycobacteriales</taxon>
        <taxon>Mycobacteriaceae</taxon>
        <taxon>Mycobacterium</taxon>
    </lineage>
</organism>
<protein>
    <recommendedName>
        <fullName evidence="4">Transmembrane protein</fullName>
    </recommendedName>
</protein>
<evidence type="ECO:0000313" key="2">
    <source>
        <dbReference type="EMBL" id="ORV59837.1"/>
    </source>
</evidence>
<dbReference type="AlphaFoldDB" id="A0A1X1USS4"/>
<gene>
    <name evidence="2" type="ORF">AWC06_17195</name>
</gene>
<comment type="caution">
    <text evidence="2">The sequence shown here is derived from an EMBL/GenBank/DDBJ whole genome shotgun (WGS) entry which is preliminary data.</text>
</comment>
<feature type="transmembrane region" description="Helical" evidence="1">
    <location>
        <begin position="12"/>
        <end position="32"/>
    </location>
</feature>
<evidence type="ECO:0000256" key="1">
    <source>
        <dbReference type="SAM" id="Phobius"/>
    </source>
</evidence>